<dbReference type="GO" id="GO:0097510">
    <property type="term" value="P:base-excision repair, AP site formation via deaminated base removal"/>
    <property type="evidence" value="ECO:0007669"/>
    <property type="project" value="TreeGrafter"/>
</dbReference>
<dbReference type="InterPro" id="IPR036895">
    <property type="entry name" value="Uracil-DNA_glycosylase-like_sf"/>
</dbReference>
<evidence type="ECO:0000259" key="8">
    <source>
        <dbReference type="SMART" id="SM00986"/>
    </source>
</evidence>
<dbReference type="Gene3D" id="3.40.470.10">
    <property type="entry name" value="Uracil-DNA glycosylase-like domain"/>
    <property type="match status" value="1"/>
</dbReference>
<dbReference type="AlphaFoldDB" id="A0AAN6GF20"/>
<dbReference type="PROSITE" id="PS00130">
    <property type="entry name" value="U_DNA_GLYCOSYLASE"/>
    <property type="match status" value="1"/>
</dbReference>
<accession>A0AAN6GF20</accession>
<feature type="domain" description="Uracil-DNA glycosylase-like" evidence="8">
    <location>
        <begin position="235"/>
        <end position="472"/>
    </location>
</feature>
<sequence length="487" mass="50472">MSLIGHLSRRASSNAAAIAAAAASAASRPFFPSSAMTPAPSIASSRPKRAASSSPSKALATSTVAVSKKAKLNNGDPAAAPAPTEEKKKTNEDEDDLLLLEDDALDSELLMEVAEQAEREAAQKLSKASGRTSAGAAAPAAQKKGAAPAGARSASRAPAPAARNSGGSGGSSSAVTILHKDSDDEVHTMEEEWRTRLAGELKKEYYLKLKQFIATERKAGKIIYPPTHLVHNWSRLTPLRTVKVVVVGQDPYHGAGQACGHSFSVPKGVAVPASLRNIYQELRNEYPDFVPPKHGCLDEWAKQGVLLLNACLTVYAGQAASHSGKGWETFTRVVLKMVADEAARGGGGEGVAGASAGAGKVVNKSAANPFGWATVGTSKSIAASGGKVPAASSSSPPEKDAQLADTATAAAERCKGVVFLVWGQPASKTLAAAGVSEKSPNVLILRSPHPSPLSAHRGFLGNGHFKKANDWLERMYGPGGGIDWARL</sequence>
<dbReference type="CDD" id="cd10027">
    <property type="entry name" value="UDG-F1-like"/>
    <property type="match status" value="1"/>
</dbReference>
<dbReference type="NCBIfam" id="TIGR00628">
    <property type="entry name" value="ung"/>
    <property type="match status" value="1"/>
</dbReference>
<dbReference type="PANTHER" id="PTHR11264:SF0">
    <property type="entry name" value="URACIL-DNA GLYCOSYLASE"/>
    <property type="match status" value="1"/>
</dbReference>
<comment type="catalytic activity">
    <reaction evidence="5">
        <text>Hydrolyzes single-stranded DNA or mismatched double-stranded DNA and polynucleotides, releasing free uracil.</text>
        <dbReference type="EC" id="3.2.2.27"/>
    </reaction>
</comment>
<evidence type="ECO:0000313" key="10">
    <source>
        <dbReference type="Proteomes" id="UP001176521"/>
    </source>
</evidence>
<keyword evidence="3 5" id="KW-0378">Hydrolase</keyword>
<dbReference type="InterPro" id="IPR002043">
    <property type="entry name" value="UDG_fam1"/>
</dbReference>
<comment type="caution">
    <text evidence="9">The sequence shown here is derived from an EMBL/GenBank/DDBJ whole genome shotgun (WGS) entry which is preliminary data.</text>
</comment>
<keyword evidence="2 5" id="KW-0227">DNA damage</keyword>
<evidence type="ECO:0000256" key="7">
    <source>
        <dbReference type="SAM" id="MobiDB-lite"/>
    </source>
</evidence>
<dbReference type="GO" id="GO:0005739">
    <property type="term" value="C:mitochondrion"/>
    <property type="evidence" value="ECO:0007669"/>
    <property type="project" value="UniProtKB-SubCell"/>
</dbReference>
<feature type="compositionally biased region" description="Low complexity" evidence="7">
    <location>
        <begin position="26"/>
        <end position="63"/>
    </location>
</feature>
<name>A0AAN6GF20_9BASI</name>
<dbReference type="GO" id="GO:0005634">
    <property type="term" value="C:nucleus"/>
    <property type="evidence" value="ECO:0007669"/>
    <property type="project" value="UniProtKB-SubCell"/>
</dbReference>
<evidence type="ECO:0000256" key="3">
    <source>
        <dbReference type="ARBA" id="ARBA00022801"/>
    </source>
</evidence>
<dbReference type="GO" id="GO:0004844">
    <property type="term" value="F:uracil DNA N-glycosylase activity"/>
    <property type="evidence" value="ECO:0007669"/>
    <property type="project" value="UniProtKB-UniRule"/>
</dbReference>
<dbReference type="EMBL" id="JAPDMQ010000137">
    <property type="protein sequence ID" value="KAK0533433.1"/>
    <property type="molecule type" value="Genomic_DNA"/>
</dbReference>
<keyword evidence="4 5" id="KW-0234">DNA repair</keyword>
<evidence type="ECO:0000256" key="5">
    <source>
        <dbReference type="HAMAP-Rule" id="MF_03166"/>
    </source>
</evidence>
<organism evidence="9 10">
    <name type="scientific">Tilletia horrida</name>
    <dbReference type="NCBI Taxonomy" id="155126"/>
    <lineage>
        <taxon>Eukaryota</taxon>
        <taxon>Fungi</taxon>
        <taxon>Dikarya</taxon>
        <taxon>Basidiomycota</taxon>
        <taxon>Ustilaginomycotina</taxon>
        <taxon>Exobasidiomycetes</taxon>
        <taxon>Tilletiales</taxon>
        <taxon>Tilletiaceae</taxon>
        <taxon>Tilletia</taxon>
    </lineage>
</organism>
<keyword evidence="5" id="KW-0539">Nucleus</keyword>
<gene>
    <name evidence="5 9" type="primary">UNG1</name>
    <name evidence="9" type="ORF">OC842_002974</name>
</gene>
<evidence type="ECO:0000313" key="9">
    <source>
        <dbReference type="EMBL" id="KAK0533433.1"/>
    </source>
</evidence>
<dbReference type="SMART" id="SM00986">
    <property type="entry name" value="UDG"/>
    <property type="match status" value="1"/>
</dbReference>
<feature type="region of interest" description="Disordered" evidence="7">
    <location>
        <begin position="26"/>
        <end position="95"/>
    </location>
</feature>
<dbReference type="EC" id="3.2.2.27" evidence="5"/>
<dbReference type="HAMAP" id="MF_00148">
    <property type="entry name" value="UDG"/>
    <property type="match status" value="1"/>
</dbReference>
<dbReference type="SUPFAM" id="SSF52141">
    <property type="entry name" value="Uracil-DNA glycosylase-like"/>
    <property type="match status" value="2"/>
</dbReference>
<proteinExistence type="inferred from homology"/>
<keyword evidence="9" id="KW-0326">Glycosidase</keyword>
<comment type="subcellular location">
    <subcellularLocation>
        <location evidence="5">Mitochondrion</location>
    </subcellularLocation>
    <subcellularLocation>
        <location evidence="5">Nucleus</location>
    </subcellularLocation>
</comment>
<feature type="compositionally biased region" description="Low complexity" evidence="7">
    <location>
        <begin position="134"/>
        <end position="165"/>
    </location>
</feature>
<dbReference type="SMART" id="SM00987">
    <property type="entry name" value="UreE_C"/>
    <property type="match status" value="1"/>
</dbReference>
<reference evidence="9" key="1">
    <citation type="journal article" date="2023" name="PhytoFront">
        <title>Draft Genome Resources of Seven Strains of Tilletia horrida, Causal Agent of Kernel Smut of Rice.</title>
        <authorList>
            <person name="Khanal S."/>
            <person name="Antony Babu S."/>
            <person name="Zhou X.G."/>
        </authorList>
    </citation>
    <scope>NUCLEOTIDE SEQUENCE</scope>
    <source>
        <strain evidence="9">TX3</strain>
    </source>
</reference>
<feature type="active site" description="Proton acceptor" evidence="5 6">
    <location>
        <position position="250"/>
    </location>
</feature>
<evidence type="ECO:0000256" key="2">
    <source>
        <dbReference type="ARBA" id="ARBA00022763"/>
    </source>
</evidence>
<comment type="similarity">
    <text evidence="1 5">Belongs to the uracil-DNA glycosylase (UDG) superfamily. UNG family.</text>
</comment>
<protein>
    <recommendedName>
        <fullName evidence="5">Uracil-DNA glycosylase</fullName>
        <shortName evidence="5">UDG</shortName>
        <ecNumber evidence="5">3.2.2.27</ecNumber>
    </recommendedName>
</protein>
<dbReference type="Pfam" id="PF03167">
    <property type="entry name" value="UDG"/>
    <property type="match status" value="1"/>
</dbReference>
<dbReference type="InterPro" id="IPR018085">
    <property type="entry name" value="Ura-DNA_Glyclase_AS"/>
</dbReference>
<evidence type="ECO:0000256" key="6">
    <source>
        <dbReference type="PROSITE-ProRule" id="PRU10072"/>
    </source>
</evidence>
<evidence type="ECO:0000256" key="1">
    <source>
        <dbReference type="ARBA" id="ARBA00008184"/>
    </source>
</evidence>
<feature type="region of interest" description="Disordered" evidence="7">
    <location>
        <begin position="117"/>
        <end position="175"/>
    </location>
</feature>
<dbReference type="PANTHER" id="PTHR11264">
    <property type="entry name" value="URACIL-DNA GLYCOSYLASE"/>
    <property type="match status" value="1"/>
</dbReference>
<dbReference type="Proteomes" id="UP001176521">
    <property type="component" value="Unassembled WGS sequence"/>
</dbReference>
<dbReference type="NCBIfam" id="NF003592">
    <property type="entry name" value="PRK05254.1-5"/>
    <property type="match status" value="1"/>
</dbReference>
<comment type="function">
    <text evidence="5">Excises uracil residues from the DNA which can arise as a result of misincorporation of dUMP residues by DNA polymerase or due to deamination of cytosine.</text>
</comment>
<evidence type="ECO:0000256" key="4">
    <source>
        <dbReference type="ARBA" id="ARBA00023204"/>
    </source>
</evidence>
<keyword evidence="5" id="KW-0496">Mitochondrion</keyword>
<keyword evidence="10" id="KW-1185">Reference proteome</keyword>
<dbReference type="InterPro" id="IPR005122">
    <property type="entry name" value="Uracil-DNA_glycosylase-like"/>
</dbReference>